<keyword evidence="2" id="KW-1185">Reference proteome</keyword>
<gene>
    <name evidence="1" type="ORF">T265_08448</name>
</gene>
<dbReference type="KEGG" id="ovi:T265_08448"/>
<accession>A0A074Z9E5</accession>
<dbReference type="Proteomes" id="UP000054324">
    <property type="component" value="Unassembled WGS sequence"/>
</dbReference>
<dbReference type="EMBL" id="KL596838">
    <property type="protein sequence ID" value="KER23723.1"/>
    <property type="molecule type" value="Genomic_DNA"/>
</dbReference>
<sequence length="249" mass="29046">MTVFQNVSVYLYNERCSCPRCDINSWAAFSFKVLSMLSMSGSAFWIIFNGKWVAQILRYGWLGVGRVYTDQLSKVALQWPANIHPCPYYLTLSGQWSFRTKVEQDIAETQGTVWKLFTKSTQLIFGFKGQTNAVSLGAYQTTTPVCKKCRTFFLRYRIYGFVQVKVNAPRRWFIITYVLVRQLDCKVLGSAGPHQYHKEKELVLCRWRLLHALAPSHRIEFEILCPLPSPLEAFRYYRLHHRELNKPPV</sequence>
<dbReference type="GeneID" id="20322627"/>
<reference evidence="1 2" key="1">
    <citation type="submission" date="2013-11" db="EMBL/GenBank/DDBJ databases">
        <title>Opisthorchis viverrini - life in the bile duct.</title>
        <authorList>
            <person name="Young N.D."/>
            <person name="Nagarajan N."/>
            <person name="Lin S.J."/>
            <person name="Korhonen P.K."/>
            <person name="Jex A.R."/>
            <person name="Hall R.S."/>
            <person name="Safavi-Hemami H."/>
            <person name="Kaewkong W."/>
            <person name="Bertrand D."/>
            <person name="Gao S."/>
            <person name="Seet Q."/>
            <person name="Wongkham S."/>
            <person name="Teh B.T."/>
            <person name="Wongkham C."/>
            <person name="Intapan P.M."/>
            <person name="Maleewong W."/>
            <person name="Yang X."/>
            <person name="Hu M."/>
            <person name="Wang Z."/>
            <person name="Hofmann A."/>
            <person name="Sternberg P.W."/>
            <person name="Tan P."/>
            <person name="Wang J."/>
            <person name="Gasser R.B."/>
        </authorList>
    </citation>
    <scope>NUCLEOTIDE SEQUENCE [LARGE SCALE GENOMIC DNA]</scope>
</reference>
<evidence type="ECO:0000313" key="1">
    <source>
        <dbReference type="EMBL" id="KER23723.1"/>
    </source>
</evidence>
<dbReference type="AlphaFoldDB" id="A0A074Z9E5"/>
<dbReference type="CTD" id="20322627"/>
<proteinExistence type="predicted"/>
<protein>
    <submittedName>
        <fullName evidence="1">Uncharacterized protein</fullName>
    </submittedName>
</protein>
<organism evidence="1 2">
    <name type="scientific">Opisthorchis viverrini</name>
    <name type="common">Southeast Asian liver fluke</name>
    <dbReference type="NCBI Taxonomy" id="6198"/>
    <lineage>
        <taxon>Eukaryota</taxon>
        <taxon>Metazoa</taxon>
        <taxon>Spiralia</taxon>
        <taxon>Lophotrochozoa</taxon>
        <taxon>Platyhelminthes</taxon>
        <taxon>Trematoda</taxon>
        <taxon>Digenea</taxon>
        <taxon>Opisthorchiida</taxon>
        <taxon>Opisthorchiata</taxon>
        <taxon>Opisthorchiidae</taxon>
        <taxon>Opisthorchis</taxon>
    </lineage>
</organism>
<evidence type="ECO:0000313" key="2">
    <source>
        <dbReference type="Proteomes" id="UP000054324"/>
    </source>
</evidence>
<dbReference type="RefSeq" id="XP_009172519.1">
    <property type="nucleotide sequence ID" value="XM_009174255.1"/>
</dbReference>
<name>A0A074Z9E5_OPIVI</name>